<evidence type="ECO:0000256" key="14">
    <source>
        <dbReference type="ARBA" id="ARBA00023242"/>
    </source>
</evidence>
<gene>
    <name evidence="22" type="primary">mst2</name>
    <name evidence="22" type="ORF">SOMG_02810</name>
</gene>
<dbReference type="Gene3D" id="1.10.10.10">
    <property type="entry name" value="Winged helix-like DNA-binding domain superfamily/Winged helix DNA-binding domain"/>
    <property type="match status" value="1"/>
</dbReference>
<evidence type="ECO:0000256" key="5">
    <source>
        <dbReference type="ARBA" id="ARBA00022763"/>
    </source>
</evidence>
<dbReference type="RefSeq" id="XP_056037943.1">
    <property type="nucleotide sequence ID" value="XM_056181601.1"/>
</dbReference>
<keyword evidence="8" id="KW-0156">Chromatin regulator</keyword>
<keyword evidence="23" id="KW-1185">Reference proteome</keyword>
<dbReference type="GO" id="GO:0008270">
    <property type="term" value="F:zinc ion binding"/>
    <property type="evidence" value="ECO:0007669"/>
    <property type="project" value="UniProtKB-KW"/>
</dbReference>
<dbReference type="InterPro" id="IPR050603">
    <property type="entry name" value="MYST_HAT"/>
</dbReference>
<evidence type="ECO:0000256" key="13">
    <source>
        <dbReference type="ARBA" id="ARBA00023204"/>
    </source>
</evidence>
<comment type="catalytic activity">
    <reaction evidence="18">
        <text>L-lysyl-[histone] + acetyl-CoA = N(6)-acetyl-L-lysyl-[histone] + CoA + H(+)</text>
        <dbReference type="Rhea" id="RHEA:21992"/>
        <dbReference type="Rhea" id="RHEA-COMP:9845"/>
        <dbReference type="Rhea" id="RHEA-COMP:11338"/>
        <dbReference type="ChEBI" id="CHEBI:15378"/>
        <dbReference type="ChEBI" id="CHEBI:29969"/>
        <dbReference type="ChEBI" id="CHEBI:57287"/>
        <dbReference type="ChEBI" id="CHEBI:57288"/>
        <dbReference type="ChEBI" id="CHEBI:61930"/>
        <dbReference type="EC" id="2.3.1.48"/>
    </reaction>
    <physiologicalReaction direction="left-to-right" evidence="18">
        <dbReference type="Rhea" id="RHEA:21993"/>
    </physiologicalReaction>
</comment>
<dbReference type="GO" id="GO:0010485">
    <property type="term" value="F:histone H4 acetyltransferase activity"/>
    <property type="evidence" value="ECO:0007669"/>
    <property type="project" value="UniProtKB-ARBA"/>
</dbReference>
<evidence type="ECO:0000256" key="18">
    <source>
        <dbReference type="ARBA" id="ARBA00048940"/>
    </source>
</evidence>
<accession>A0AAF0AX36</accession>
<evidence type="ECO:0000256" key="4">
    <source>
        <dbReference type="ARBA" id="ARBA00022723"/>
    </source>
</evidence>
<evidence type="ECO:0000313" key="22">
    <source>
        <dbReference type="EMBL" id="WBW73700.1"/>
    </source>
</evidence>
<evidence type="ECO:0000256" key="15">
    <source>
        <dbReference type="ARBA" id="ARBA00047557"/>
    </source>
</evidence>
<keyword evidence="7" id="KW-0862">Zinc</keyword>
<dbReference type="GO" id="GO:0003712">
    <property type="term" value="F:transcription coregulator activity"/>
    <property type="evidence" value="ECO:0007669"/>
    <property type="project" value="TreeGrafter"/>
</dbReference>
<feature type="active site" description="Proton donor/acceptor" evidence="19">
    <location>
        <position position="274"/>
    </location>
</feature>
<dbReference type="PANTHER" id="PTHR10615:SF161">
    <property type="entry name" value="HISTONE ACETYLTRANSFERASE KAT7"/>
    <property type="match status" value="1"/>
</dbReference>
<evidence type="ECO:0000256" key="1">
    <source>
        <dbReference type="ARBA" id="ARBA00004123"/>
    </source>
</evidence>
<evidence type="ECO:0000256" key="9">
    <source>
        <dbReference type="ARBA" id="ARBA00022990"/>
    </source>
</evidence>
<dbReference type="EMBL" id="CP115612">
    <property type="protein sequence ID" value="WBW73700.1"/>
    <property type="molecule type" value="Genomic_DNA"/>
</dbReference>
<evidence type="ECO:0000256" key="17">
    <source>
        <dbReference type="ARBA" id="ARBA00047787"/>
    </source>
</evidence>
<dbReference type="PROSITE" id="PS51726">
    <property type="entry name" value="MYST_HAT"/>
    <property type="match status" value="1"/>
</dbReference>
<keyword evidence="5" id="KW-0227">DNA damage</keyword>
<dbReference type="InterPro" id="IPR016181">
    <property type="entry name" value="Acyl_CoA_acyltransferase"/>
</dbReference>
<dbReference type="InterPro" id="IPR040706">
    <property type="entry name" value="Zf-MYST"/>
</dbReference>
<dbReference type="GO" id="GO:0006357">
    <property type="term" value="P:regulation of transcription by RNA polymerase II"/>
    <property type="evidence" value="ECO:0007669"/>
    <property type="project" value="UniProtKB-ARBA"/>
</dbReference>
<dbReference type="InterPro" id="IPR002717">
    <property type="entry name" value="HAT_MYST-type"/>
</dbReference>
<reference evidence="22 23" key="1">
    <citation type="journal article" date="2023" name="G3 (Bethesda)">
        <title>A high-quality reference genome for the fission yeast Schizosaccharomyces osmophilus.</title>
        <authorList>
            <person name="Jia G.S."/>
            <person name="Zhang W.C."/>
            <person name="Liang Y."/>
            <person name="Liu X.H."/>
            <person name="Rhind N."/>
            <person name="Pidoux A."/>
            <person name="Brysch-Herzberg M."/>
            <person name="Du L.L."/>
        </authorList>
    </citation>
    <scope>NUCLEOTIDE SEQUENCE [LARGE SCALE GENOMIC DNA]</scope>
    <source>
        <strain evidence="22 23">CBS 15793</strain>
    </source>
</reference>
<organism evidence="22 23">
    <name type="scientific">Schizosaccharomyces osmophilus</name>
    <dbReference type="NCBI Taxonomy" id="2545709"/>
    <lineage>
        <taxon>Eukaryota</taxon>
        <taxon>Fungi</taxon>
        <taxon>Dikarya</taxon>
        <taxon>Ascomycota</taxon>
        <taxon>Taphrinomycotina</taxon>
        <taxon>Schizosaccharomycetes</taxon>
        <taxon>Schizosaccharomycetales</taxon>
        <taxon>Schizosaccharomycetaceae</taxon>
        <taxon>Schizosaccharomyces</taxon>
    </lineage>
</organism>
<evidence type="ECO:0000256" key="10">
    <source>
        <dbReference type="ARBA" id="ARBA00023015"/>
    </source>
</evidence>
<comment type="catalytic activity">
    <reaction evidence="17">
        <text>L-lysyl-[protein] + acetyl-CoA = N(6)-acetyl-L-lysyl-[protein] + CoA + H(+)</text>
        <dbReference type="Rhea" id="RHEA:45948"/>
        <dbReference type="Rhea" id="RHEA-COMP:9752"/>
        <dbReference type="Rhea" id="RHEA-COMP:10731"/>
        <dbReference type="ChEBI" id="CHEBI:15378"/>
        <dbReference type="ChEBI" id="CHEBI:29969"/>
        <dbReference type="ChEBI" id="CHEBI:57287"/>
        <dbReference type="ChEBI" id="CHEBI:57288"/>
        <dbReference type="ChEBI" id="CHEBI:61930"/>
    </reaction>
    <physiologicalReaction direction="left-to-right" evidence="17">
        <dbReference type="Rhea" id="RHEA:45949"/>
    </physiologicalReaction>
</comment>
<dbReference type="SUPFAM" id="SSF55729">
    <property type="entry name" value="Acyl-CoA N-acyltransferases (Nat)"/>
    <property type="match status" value="1"/>
</dbReference>
<dbReference type="FunFam" id="3.40.630.30:FF:000001">
    <property type="entry name" value="Histone acetyltransferase"/>
    <property type="match status" value="1"/>
</dbReference>
<evidence type="ECO:0000256" key="6">
    <source>
        <dbReference type="ARBA" id="ARBA00022771"/>
    </source>
</evidence>
<dbReference type="PANTHER" id="PTHR10615">
    <property type="entry name" value="HISTONE ACETYLTRANSFERASE"/>
    <property type="match status" value="1"/>
</dbReference>
<keyword evidence="3" id="KW-0808">Transferase</keyword>
<keyword evidence="6" id="KW-0863">Zinc-finger</keyword>
<proteinExistence type="inferred from homology"/>
<comment type="subcellular location">
    <subcellularLocation>
        <location evidence="1 20">Nucleus</location>
    </subcellularLocation>
</comment>
<dbReference type="KEGG" id="som:SOMG_02810"/>
<dbReference type="Pfam" id="PF17772">
    <property type="entry name" value="zf-MYST"/>
    <property type="match status" value="1"/>
</dbReference>
<dbReference type="EC" id="2.3.1.48" evidence="20"/>
<name>A0AAF0AX36_9SCHI</name>
<comment type="similarity">
    <text evidence="2 20">Belongs to the MYST (SAS/MOZ) family.</text>
</comment>
<keyword evidence="12" id="KW-0804">Transcription</keyword>
<comment type="catalytic activity">
    <reaction evidence="15">
        <text>2-hydroxyisobutanoyl-CoA + L-lysyl-[protein] = N(6)-(2-hydroxyisobutanoyl)-L-lysyl-[protein] + CoA + H(+)</text>
        <dbReference type="Rhea" id="RHEA:24180"/>
        <dbReference type="Rhea" id="RHEA-COMP:9752"/>
        <dbReference type="Rhea" id="RHEA-COMP:15921"/>
        <dbReference type="ChEBI" id="CHEBI:15378"/>
        <dbReference type="ChEBI" id="CHEBI:29969"/>
        <dbReference type="ChEBI" id="CHEBI:57287"/>
        <dbReference type="ChEBI" id="CHEBI:131780"/>
        <dbReference type="ChEBI" id="CHEBI:144968"/>
    </reaction>
    <physiologicalReaction direction="left-to-right" evidence="15">
        <dbReference type="Rhea" id="RHEA:24181"/>
    </physiologicalReaction>
</comment>
<keyword evidence="4" id="KW-0479">Metal-binding</keyword>
<keyword evidence="11" id="KW-0010">Activator</keyword>
<evidence type="ECO:0000256" key="7">
    <source>
        <dbReference type="ARBA" id="ARBA00022833"/>
    </source>
</evidence>
<dbReference type="GO" id="GO:0031507">
    <property type="term" value="P:heterochromatin formation"/>
    <property type="evidence" value="ECO:0007669"/>
    <property type="project" value="UniProtKB-ARBA"/>
</dbReference>
<dbReference type="GO" id="GO:0006281">
    <property type="term" value="P:DNA repair"/>
    <property type="evidence" value="ECO:0007669"/>
    <property type="project" value="UniProtKB-KW"/>
</dbReference>
<protein>
    <recommendedName>
        <fullName evidence="20">Histone acetyltransferase</fullName>
        <ecNumber evidence="20">2.3.1.48</ecNumber>
    </recommendedName>
</protein>
<dbReference type="Gene3D" id="3.30.60.60">
    <property type="entry name" value="N-acetyl transferase-like"/>
    <property type="match status" value="1"/>
</dbReference>
<feature type="domain" description="MYST-type HAT" evidence="21">
    <location>
        <begin position="98"/>
        <end position="372"/>
    </location>
</feature>
<keyword evidence="9" id="KW-0007">Acetylation</keyword>
<sequence length="406" mass="46966">MPAEVAVSPTDTKSLLVIKFDVKSVYYENYKKLLLDLECEKTFVGVLTEEEADTSLTDLTPNDTQLFDKAKSVVSRTKDVAHAFSDPVLSSQLHAPPPQPTSIRNVYFGNYRVKPWYTSPYPEEYSCSRNLYLCESCLKYMNSDYVLQRHRMKCAWRHPPGDEIYRDQNISVFEVDGQRQPIYCQNLCLLAKMFLQSKILCYDVEPFLFYIMTEYDGASCKILGYFSKEKRSASNYNVSCILTLPIYQRRGYGAFLIEFSYLLSKAERKFGSPEKPLSDLGLLSYRSYWRKRVAETLLSMRSSVSIENIAQATSMVCDDVISALEALSVLKYDMKKKIYVLHVDKMKLYHVCKKWDEKHPQRVKPTSLRWTPYIGEAKISDLLLQEDILLPLSNQNHVYEGLCSNY</sequence>
<dbReference type="FunFam" id="1.10.10.10:FF:000526">
    <property type="entry name" value="Histone acetyltransferase"/>
    <property type="match status" value="1"/>
</dbReference>
<dbReference type="GO" id="GO:1990467">
    <property type="term" value="C:NuA3a histone acetyltransferase complex"/>
    <property type="evidence" value="ECO:0007669"/>
    <property type="project" value="TreeGrafter"/>
</dbReference>
<evidence type="ECO:0000313" key="23">
    <source>
        <dbReference type="Proteomes" id="UP001212411"/>
    </source>
</evidence>
<keyword evidence="10" id="KW-0805">Transcription regulation</keyword>
<dbReference type="InterPro" id="IPR036388">
    <property type="entry name" value="WH-like_DNA-bd_sf"/>
</dbReference>
<dbReference type="FunFam" id="3.30.60.60:FF:000001">
    <property type="entry name" value="Histone acetyltransferase"/>
    <property type="match status" value="1"/>
</dbReference>
<keyword evidence="13" id="KW-0234">DNA repair</keyword>
<comment type="catalytic activity">
    <reaction evidence="16">
        <text>(2E)-butenoyl-CoA + L-lysyl-[protein] = N(6)-(2E)-butenoyl-L-lysyl-[protein] + CoA + H(+)</text>
        <dbReference type="Rhea" id="RHEA:53908"/>
        <dbReference type="Rhea" id="RHEA-COMP:9752"/>
        <dbReference type="Rhea" id="RHEA-COMP:13707"/>
        <dbReference type="ChEBI" id="CHEBI:15378"/>
        <dbReference type="ChEBI" id="CHEBI:29969"/>
        <dbReference type="ChEBI" id="CHEBI:57287"/>
        <dbReference type="ChEBI" id="CHEBI:57332"/>
        <dbReference type="ChEBI" id="CHEBI:137954"/>
    </reaction>
    <physiologicalReaction direction="left-to-right" evidence="16">
        <dbReference type="Rhea" id="RHEA:53909"/>
    </physiologicalReaction>
</comment>
<dbReference type="GeneID" id="80876290"/>
<evidence type="ECO:0000256" key="8">
    <source>
        <dbReference type="ARBA" id="ARBA00022853"/>
    </source>
</evidence>
<evidence type="ECO:0000256" key="11">
    <source>
        <dbReference type="ARBA" id="ARBA00023159"/>
    </source>
</evidence>
<dbReference type="GO" id="GO:0035267">
    <property type="term" value="C:NuA4 histone acetyltransferase complex"/>
    <property type="evidence" value="ECO:0007669"/>
    <property type="project" value="UniProtKB-ARBA"/>
</dbReference>
<evidence type="ECO:0000256" key="16">
    <source>
        <dbReference type="ARBA" id="ARBA00047752"/>
    </source>
</evidence>
<evidence type="ECO:0000259" key="21">
    <source>
        <dbReference type="PROSITE" id="PS51726"/>
    </source>
</evidence>
<dbReference type="GO" id="GO:0003682">
    <property type="term" value="F:chromatin binding"/>
    <property type="evidence" value="ECO:0007669"/>
    <property type="project" value="TreeGrafter"/>
</dbReference>
<evidence type="ECO:0000256" key="2">
    <source>
        <dbReference type="ARBA" id="ARBA00010107"/>
    </source>
</evidence>
<evidence type="ECO:0000256" key="12">
    <source>
        <dbReference type="ARBA" id="ARBA00023163"/>
    </source>
</evidence>
<dbReference type="AlphaFoldDB" id="A0AAF0AX36"/>
<dbReference type="Gene3D" id="3.40.630.30">
    <property type="match status" value="1"/>
</dbReference>
<dbReference type="Pfam" id="PF01853">
    <property type="entry name" value="MOZ_SAS"/>
    <property type="match status" value="1"/>
</dbReference>
<dbReference type="Proteomes" id="UP001212411">
    <property type="component" value="Chromosome 2"/>
</dbReference>
<evidence type="ECO:0000256" key="20">
    <source>
        <dbReference type="RuleBase" id="RU361211"/>
    </source>
</evidence>
<evidence type="ECO:0000256" key="19">
    <source>
        <dbReference type="PIRSR" id="PIRSR602717-51"/>
    </source>
</evidence>
<evidence type="ECO:0000256" key="3">
    <source>
        <dbReference type="ARBA" id="ARBA00022679"/>
    </source>
</evidence>
<keyword evidence="14 20" id="KW-0539">Nucleus</keyword>
<comment type="catalytic activity">
    <reaction evidence="20">
        <text>L-lysyl-[protein] + acetyl-CoA = N(6)-acetyl-L-lysyl-[protein] + CoA + H(+)</text>
        <dbReference type="Rhea" id="RHEA:45948"/>
        <dbReference type="Rhea" id="RHEA-COMP:9752"/>
        <dbReference type="Rhea" id="RHEA-COMP:10731"/>
        <dbReference type="ChEBI" id="CHEBI:15378"/>
        <dbReference type="ChEBI" id="CHEBI:29969"/>
        <dbReference type="ChEBI" id="CHEBI:57287"/>
        <dbReference type="ChEBI" id="CHEBI:57288"/>
        <dbReference type="ChEBI" id="CHEBI:61930"/>
        <dbReference type="EC" id="2.3.1.48"/>
    </reaction>
</comment>
<dbReference type="GO" id="GO:0005634">
    <property type="term" value="C:nucleus"/>
    <property type="evidence" value="ECO:0007669"/>
    <property type="project" value="UniProtKB-SubCell"/>
</dbReference>